<dbReference type="RefSeq" id="WP_226935862.1">
    <property type="nucleotide sequence ID" value="NZ_JACDXX010000010.1"/>
</dbReference>
<dbReference type="EC" id="7.6.2.11" evidence="7"/>
<gene>
    <name evidence="7" type="primary">potA</name>
    <name evidence="9" type="ORF">H0485_12015</name>
</gene>
<keyword evidence="5 7" id="KW-1278">Translocase</keyword>
<evidence type="ECO:0000256" key="3">
    <source>
        <dbReference type="ARBA" id="ARBA00022741"/>
    </source>
</evidence>
<dbReference type="PANTHER" id="PTHR42781:SF4">
    <property type="entry name" value="SPERMIDINE_PUTRESCINE IMPORT ATP-BINDING PROTEIN POTA"/>
    <property type="match status" value="1"/>
</dbReference>
<dbReference type="InterPro" id="IPR003593">
    <property type="entry name" value="AAA+_ATPase"/>
</dbReference>
<keyword evidence="6 7" id="KW-0472">Membrane</keyword>
<keyword evidence="10" id="KW-1185">Reference proteome</keyword>
<dbReference type="PANTHER" id="PTHR42781">
    <property type="entry name" value="SPERMIDINE/PUTRESCINE IMPORT ATP-BINDING PROTEIN POTA"/>
    <property type="match status" value="1"/>
</dbReference>
<evidence type="ECO:0000256" key="2">
    <source>
        <dbReference type="ARBA" id="ARBA00022475"/>
    </source>
</evidence>
<name>A0ABS8CMV2_9RHOB</name>
<comment type="function">
    <text evidence="7">Part of the ABC transporter complex PotABCD involved in spermidine/putrescine import. Responsible for energy coupling to the transport system.</text>
</comment>
<evidence type="ECO:0000256" key="1">
    <source>
        <dbReference type="ARBA" id="ARBA00022448"/>
    </source>
</evidence>
<dbReference type="Gene3D" id="2.40.50.100">
    <property type="match status" value="1"/>
</dbReference>
<evidence type="ECO:0000256" key="4">
    <source>
        <dbReference type="ARBA" id="ARBA00022840"/>
    </source>
</evidence>
<dbReference type="InterPro" id="IPR027417">
    <property type="entry name" value="P-loop_NTPase"/>
</dbReference>
<evidence type="ECO:0000256" key="7">
    <source>
        <dbReference type="RuleBase" id="RU364083"/>
    </source>
</evidence>
<reference evidence="9 10" key="1">
    <citation type="submission" date="2020-07" db="EMBL/GenBank/DDBJ databases">
        <title>Pseudogemmobacter sp. nov., isolated from poultry manure in Taiwan.</title>
        <authorList>
            <person name="Lin S.-Y."/>
            <person name="Tang Y.-S."/>
            <person name="Young C.-C."/>
        </authorList>
    </citation>
    <scope>NUCLEOTIDE SEQUENCE [LARGE SCALE GENOMIC DNA]</scope>
    <source>
        <strain evidence="9 10">CC-YST710</strain>
    </source>
</reference>
<evidence type="ECO:0000256" key="5">
    <source>
        <dbReference type="ARBA" id="ARBA00022967"/>
    </source>
</evidence>
<dbReference type="InterPro" id="IPR008995">
    <property type="entry name" value="Mo/tungstate-bd_C_term_dom"/>
</dbReference>
<dbReference type="Gene3D" id="3.40.50.300">
    <property type="entry name" value="P-loop containing nucleotide triphosphate hydrolases"/>
    <property type="match status" value="1"/>
</dbReference>
<evidence type="ECO:0000313" key="9">
    <source>
        <dbReference type="EMBL" id="MCB5410719.1"/>
    </source>
</evidence>
<organism evidence="9 10">
    <name type="scientific">Pseudogemmobacter faecipullorum</name>
    <dbReference type="NCBI Taxonomy" id="2755041"/>
    <lineage>
        <taxon>Bacteria</taxon>
        <taxon>Pseudomonadati</taxon>
        <taxon>Pseudomonadota</taxon>
        <taxon>Alphaproteobacteria</taxon>
        <taxon>Rhodobacterales</taxon>
        <taxon>Paracoccaceae</taxon>
        <taxon>Pseudogemmobacter</taxon>
    </lineage>
</organism>
<keyword evidence="1 7" id="KW-0813">Transport</keyword>
<comment type="catalytic activity">
    <reaction evidence="7">
        <text>ATP + H2O + polyamine-[polyamine-binding protein]Side 1 = ADP + phosphate + polyamineSide 2 + [polyamine-binding protein]Side 1.</text>
        <dbReference type="EC" id="7.6.2.11"/>
    </reaction>
</comment>
<comment type="subunit">
    <text evidence="7">The complex is composed of two ATP-binding proteins (PotA), two transmembrane proteins (PotB and PotC) and a solute-binding protein (PotD).</text>
</comment>
<dbReference type="PROSITE" id="PS00211">
    <property type="entry name" value="ABC_TRANSPORTER_1"/>
    <property type="match status" value="1"/>
</dbReference>
<accession>A0ABS8CMV2</accession>
<dbReference type="PROSITE" id="PS50893">
    <property type="entry name" value="ABC_TRANSPORTER_2"/>
    <property type="match status" value="1"/>
</dbReference>
<dbReference type="SUPFAM" id="SSF50331">
    <property type="entry name" value="MOP-like"/>
    <property type="match status" value="1"/>
</dbReference>
<evidence type="ECO:0000313" key="10">
    <source>
        <dbReference type="Proteomes" id="UP001198571"/>
    </source>
</evidence>
<protein>
    <recommendedName>
        <fullName evidence="7">Spermidine/putrescine import ATP-binding protein PotA</fullName>
        <ecNumber evidence="7">7.6.2.11</ecNumber>
    </recommendedName>
</protein>
<dbReference type="InterPro" id="IPR005893">
    <property type="entry name" value="PotA-like"/>
</dbReference>
<dbReference type="InterPro" id="IPR003439">
    <property type="entry name" value="ABC_transporter-like_ATP-bd"/>
</dbReference>
<evidence type="ECO:0000259" key="8">
    <source>
        <dbReference type="PROSITE" id="PS50893"/>
    </source>
</evidence>
<feature type="domain" description="ABC transporter" evidence="8">
    <location>
        <begin position="12"/>
        <end position="242"/>
    </location>
</feature>
<dbReference type="Pfam" id="PF00005">
    <property type="entry name" value="ABC_tran"/>
    <property type="match status" value="1"/>
</dbReference>
<sequence>MANSSANGASALSLVNIAKHYGAVKALDDVSFELKKGEFLTMLGPSGSGKTTSLRVIAGFVAPTSGQLMIDGRDMTGVSPQKRNIGMMFQDYALFPHMSVADNVAYPLETRGVARAERRRRAMEMLEIVGLAHCAGRFPKQMSGGQQQRVALARALVFNPDIVLLDEPMAALDKKLRTQMQIEIMHITKQVGATVVSVTHDQEEALVMSDRIAIFKDGRLAQIGTPQDLYTHPKSEFVADFIGEANILRGQLRHDGALAVIEGPGWRASLPKSDPRVAASSASPSLVLRPERIHVNRADAVADAANGAEGVIVDKIYLGTEYRLIVRLADNAVIQLRSRDIATLAALNAADRVRLSWQPEDLVIIAA</sequence>
<dbReference type="SMART" id="SM00382">
    <property type="entry name" value="AAA"/>
    <property type="match status" value="1"/>
</dbReference>
<keyword evidence="3 7" id="KW-0547">Nucleotide-binding</keyword>
<dbReference type="Pfam" id="PF08402">
    <property type="entry name" value="TOBE_2"/>
    <property type="match status" value="1"/>
</dbReference>
<comment type="caution">
    <text evidence="9">The sequence shown here is derived from an EMBL/GenBank/DDBJ whole genome shotgun (WGS) entry which is preliminary data.</text>
</comment>
<keyword evidence="2 7" id="KW-1003">Cell membrane</keyword>
<dbReference type="Proteomes" id="UP001198571">
    <property type="component" value="Unassembled WGS sequence"/>
</dbReference>
<keyword evidence="4 7" id="KW-0067">ATP-binding</keyword>
<proteinExistence type="inferred from homology"/>
<dbReference type="SUPFAM" id="SSF52540">
    <property type="entry name" value="P-loop containing nucleoside triphosphate hydrolases"/>
    <property type="match status" value="1"/>
</dbReference>
<dbReference type="GO" id="GO:0005524">
    <property type="term" value="F:ATP binding"/>
    <property type="evidence" value="ECO:0007669"/>
    <property type="project" value="UniProtKB-KW"/>
</dbReference>
<dbReference type="InterPro" id="IPR050093">
    <property type="entry name" value="ABC_SmlMolc_Importer"/>
</dbReference>
<comment type="similarity">
    <text evidence="7">Belongs to the ABC transporter superfamily. Spermidine/putrescine importer (TC 3.A.1.11.1) family.</text>
</comment>
<dbReference type="NCBIfam" id="TIGR01187">
    <property type="entry name" value="potA"/>
    <property type="match status" value="1"/>
</dbReference>
<dbReference type="InterPro" id="IPR013611">
    <property type="entry name" value="Transp-assoc_OB_typ2"/>
</dbReference>
<dbReference type="EMBL" id="JACDXX010000010">
    <property type="protein sequence ID" value="MCB5410719.1"/>
    <property type="molecule type" value="Genomic_DNA"/>
</dbReference>
<evidence type="ECO:0000256" key="6">
    <source>
        <dbReference type="ARBA" id="ARBA00023136"/>
    </source>
</evidence>
<dbReference type="InterPro" id="IPR017871">
    <property type="entry name" value="ABC_transporter-like_CS"/>
</dbReference>